<name>A0A6H1WR32_9BACT</name>
<gene>
    <name evidence="7" type="ORF">FVE67_01980</name>
</gene>
<dbReference type="NCBIfam" id="TIGR00367">
    <property type="entry name" value="calcium/sodium antiporter"/>
    <property type="match status" value="1"/>
</dbReference>
<evidence type="ECO:0000313" key="8">
    <source>
        <dbReference type="Proteomes" id="UP000501253"/>
    </source>
</evidence>
<feature type="transmembrane region" description="Helical" evidence="5">
    <location>
        <begin position="175"/>
        <end position="195"/>
    </location>
</feature>
<dbReference type="GO" id="GO:0005886">
    <property type="term" value="C:plasma membrane"/>
    <property type="evidence" value="ECO:0007669"/>
    <property type="project" value="TreeGrafter"/>
</dbReference>
<dbReference type="GO" id="GO:0005262">
    <property type="term" value="F:calcium channel activity"/>
    <property type="evidence" value="ECO:0007669"/>
    <property type="project" value="TreeGrafter"/>
</dbReference>
<feature type="transmembrane region" description="Helical" evidence="5">
    <location>
        <begin position="138"/>
        <end position="154"/>
    </location>
</feature>
<dbReference type="EMBL" id="CP042909">
    <property type="protein sequence ID" value="QJA05641.1"/>
    <property type="molecule type" value="Genomic_DNA"/>
</dbReference>
<dbReference type="PANTHER" id="PTHR10846:SF8">
    <property type="entry name" value="INNER MEMBRANE PROTEIN YRBG"/>
    <property type="match status" value="1"/>
</dbReference>
<reference evidence="7 8" key="1">
    <citation type="submission" date="2019-08" db="EMBL/GenBank/DDBJ databases">
        <title>Complete genome sequence of Thermosulfurimonas marina SU872T, an anaerobic thermophilic chemolithoautotrophic bacterium isolated from a shallow marine hydrothermal vent.</title>
        <authorList>
            <person name="Allioux M."/>
            <person name="Jebbar M."/>
            <person name="Slobodkina G."/>
            <person name="Slobodkin A."/>
            <person name="Moalic Y."/>
            <person name="Frolova A."/>
            <person name="Shao Z."/>
            <person name="Alain K."/>
        </authorList>
    </citation>
    <scope>NUCLEOTIDE SEQUENCE [LARGE SCALE GENOMIC DNA]</scope>
    <source>
        <strain evidence="7 8">SU872</strain>
    </source>
</reference>
<evidence type="ECO:0000256" key="3">
    <source>
        <dbReference type="ARBA" id="ARBA00022989"/>
    </source>
</evidence>
<dbReference type="InterPro" id="IPR004481">
    <property type="entry name" value="K/Na/Ca-exchanger"/>
</dbReference>
<evidence type="ECO:0000256" key="1">
    <source>
        <dbReference type="ARBA" id="ARBA00004141"/>
    </source>
</evidence>
<evidence type="ECO:0000313" key="7">
    <source>
        <dbReference type="EMBL" id="QJA05641.1"/>
    </source>
</evidence>
<protein>
    <submittedName>
        <fullName evidence="7">Calcium/sodium antiporter</fullName>
    </submittedName>
</protein>
<keyword evidence="2 5" id="KW-0812">Transmembrane</keyword>
<keyword evidence="4 5" id="KW-0472">Membrane</keyword>
<feature type="transmembrane region" description="Helical" evidence="5">
    <location>
        <begin position="75"/>
        <end position="97"/>
    </location>
</feature>
<dbReference type="GO" id="GO:0008273">
    <property type="term" value="F:calcium, potassium:sodium antiporter activity"/>
    <property type="evidence" value="ECO:0007669"/>
    <property type="project" value="TreeGrafter"/>
</dbReference>
<dbReference type="GO" id="GO:0006874">
    <property type="term" value="P:intracellular calcium ion homeostasis"/>
    <property type="evidence" value="ECO:0007669"/>
    <property type="project" value="TreeGrafter"/>
</dbReference>
<dbReference type="KEGG" id="tmai:FVE67_01980"/>
<feature type="transmembrane region" description="Helical" evidence="5">
    <location>
        <begin position="38"/>
        <end position="55"/>
    </location>
</feature>
<keyword evidence="8" id="KW-1185">Reference proteome</keyword>
<feature type="transmembrane region" description="Helical" evidence="5">
    <location>
        <begin position="303"/>
        <end position="321"/>
    </location>
</feature>
<feature type="domain" description="Sodium/calcium exchanger membrane region" evidence="6">
    <location>
        <begin position="181"/>
        <end position="319"/>
    </location>
</feature>
<dbReference type="Proteomes" id="UP000501253">
    <property type="component" value="Chromosome"/>
</dbReference>
<dbReference type="InterPro" id="IPR044880">
    <property type="entry name" value="NCX_ion-bd_dom_sf"/>
</dbReference>
<evidence type="ECO:0000256" key="4">
    <source>
        <dbReference type="ARBA" id="ARBA00023136"/>
    </source>
</evidence>
<feature type="transmembrane region" description="Helical" evidence="5">
    <location>
        <begin position="246"/>
        <end position="271"/>
    </location>
</feature>
<dbReference type="RefSeq" id="WP_168719003.1">
    <property type="nucleotide sequence ID" value="NZ_CP042909.1"/>
</dbReference>
<dbReference type="Gene3D" id="1.20.1420.30">
    <property type="entry name" value="NCX, central ion-binding region"/>
    <property type="match status" value="1"/>
</dbReference>
<dbReference type="Pfam" id="PF01699">
    <property type="entry name" value="Na_Ca_ex"/>
    <property type="match status" value="2"/>
</dbReference>
<comment type="subcellular location">
    <subcellularLocation>
        <location evidence="1">Membrane</location>
        <topology evidence="1">Multi-pass membrane protein</topology>
    </subcellularLocation>
</comment>
<dbReference type="PANTHER" id="PTHR10846">
    <property type="entry name" value="SODIUM/POTASSIUM/CALCIUM EXCHANGER"/>
    <property type="match status" value="1"/>
</dbReference>
<accession>A0A6H1WR32</accession>
<evidence type="ECO:0000256" key="5">
    <source>
        <dbReference type="SAM" id="Phobius"/>
    </source>
</evidence>
<evidence type="ECO:0000256" key="2">
    <source>
        <dbReference type="ARBA" id="ARBA00022692"/>
    </source>
</evidence>
<feature type="transmembrane region" description="Helical" evidence="5">
    <location>
        <begin position="277"/>
        <end position="296"/>
    </location>
</feature>
<feature type="transmembrane region" description="Helical" evidence="5">
    <location>
        <begin position="6"/>
        <end position="26"/>
    </location>
</feature>
<sequence>MPSLLGYLLLTLLGLAILLAGGDLLVRGAAGLSRRLGISPTVIGLTVVAFGTSAPELAVNVAAALRAGEISFGNIVGSNLANIGLGIGLAALVRPLVIRSVVVRREIPMMLLATAAVLAAALDPWLTGGPALYSRSEGLLFLLIFLVFIYYNLLEIFLNRKNGLAAQAAAEAPRALPVPLALLFFFLGLAGLVGGSEITVRYAVLLSEGLGVPKAFIGFTLIALGTSLPEIATSLVAVYRGETDLLVGNIVGSNIFNFLFILGITACIRPVPVPAQGFSDLAATTFLSVGLLAAAFDRRIKRYEGALFLVFYLTYLGYKVLYLP</sequence>
<organism evidence="7 8">
    <name type="scientific">Thermosulfurimonas marina</name>
    <dbReference type="NCBI Taxonomy" id="2047767"/>
    <lineage>
        <taxon>Bacteria</taxon>
        <taxon>Pseudomonadati</taxon>
        <taxon>Thermodesulfobacteriota</taxon>
        <taxon>Thermodesulfobacteria</taxon>
        <taxon>Thermodesulfobacteriales</taxon>
        <taxon>Thermodesulfobacteriaceae</taxon>
        <taxon>Thermosulfurimonas</taxon>
    </lineage>
</organism>
<dbReference type="AlphaFoldDB" id="A0A6H1WR32"/>
<evidence type="ECO:0000259" key="6">
    <source>
        <dbReference type="Pfam" id="PF01699"/>
    </source>
</evidence>
<feature type="domain" description="Sodium/calcium exchanger membrane region" evidence="6">
    <location>
        <begin position="8"/>
        <end position="153"/>
    </location>
</feature>
<proteinExistence type="predicted"/>
<feature type="transmembrane region" description="Helical" evidence="5">
    <location>
        <begin position="109"/>
        <end position="126"/>
    </location>
</feature>
<dbReference type="InterPro" id="IPR004837">
    <property type="entry name" value="NaCa_Exmemb"/>
</dbReference>
<keyword evidence="3 5" id="KW-1133">Transmembrane helix</keyword>
<feature type="transmembrane region" description="Helical" evidence="5">
    <location>
        <begin position="215"/>
        <end position="239"/>
    </location>
</feature>